<name>A0AAE9BZH7_9CAUD</name>
<organism evidence="1 2">
    <name type="scientific">Haloarcula tailed virus 2</name>
    <dbReference type="NCBI Taxonomy" id="2877989"/>
    <lineage>
        <taxon>Viruses</taxon>
        <taxon>Duplodnaviria</taxon>
        <taxon>Heunggongvirae</taxon>
        <taxon>Uroviricota</taxon>
        <taxon>Caudoviricetes</taxon>
        <taxon>Thumleimavirales</taxon>
        <taxon>Soleiviridae</taxon>
        <taxon>Eilatmyovirus</taxon>
        <taxon>Eilatmyovirus salis</taxon>
        <taxon>Eilatmyovirus HATV2</taxon>
    </lineage>
</organism>
<accession>A0AAE9BZH7</accession>
<gene>
    <name evidence="1" type="ORF">HATV-2_gp65</name>
</gene>
<evidence type="ECO:0000313" key="1">
    <source>
        <dbReference type="EMBL" id="UBF23216.1"/>
    </source>
</evidence>
<sequence>MEIEQIEEAVREIGAKQGGEYGLNSLLTKLGQYSSISVREDSMEREQYEEAMSDALAGLVMIISHMAVEEDVDLDGALEQRTESILDDVRERRESRENINAALQDGDYKKTAELMGFVDDKEDDSEQRFFQ</sequence>
<keyword evidence="2" id="KW-1185">Reference proteome</keyword>
<proteinExistence type="predicted"/>
<dbReference type="Proteomes" id="UP000827814">
    <property type="component" value="Segment"/>
</dbReference>
<evidence type="ECO:0000313" key="2">
    <source>
        <dbReference type="Proteomes" id="UP000827814"/>
    </source>
</evidence>
<dbReference type="EMBL" id="MZ334525">
    <property type="protein sequence ID" value="UBF23216.1"/>
    <property type="molecule type" value="Genomic_DNA"/>
</dbReference>
<reference evidence="1" key="1">
    <citation type="submission" date="2021-05" db="EMBL/GenBank/DDBJ databases">
        <title>Diversity, taxonomy and evolution of archaeal viruses of the class Caudoviricetes.</title>
        <authorList>
            <person name="Liu Y."/>
            <person name="Demina T.A."/>
            <person name="Roux S."/>
            <person name="Aiewsakun P."/>
            <person name="Kazlauskas D."/>
            <person name="Simmonds P."/>
            <person name="Prangishvili D."/>
            <person name="Oksanen H.M."/>
            <person name="Krupovic M."/>
        </authorList>
    </citation>
    <scope>NUCLEOTIDE SEQUENCE</scope>
    <source>
        <strain evidence="1">HATV-2/44</strain>
    </source>
</reference>
<protein>
    <submittedName>
        <fullName evidence="1">Uncharacterized protein</fullName>
    </submittedName>
</protein>